<evidence type="ECO:0000256" key="7">
    <source>
        <dbReference type="ARBA" id="ARBA00023170"/>
    </source>
</evidence>
<dbReference type="Gene3D" id="3.10.100.10">
    <property type="entry name" value="Mannose-Binding Protein A, subunit A"/>
    <property type="match status" value="1"/>
</dbReference>
<dbReference type="GeneID" id="108426145"/>
<feature type="compositionally biased region" description="Polar residues" evidence="10">
    <location>
        <begin position="249"/>
        <end position="261"/>
    </location>
</feature>
<dbReference type="SMART" id="SM00445">
    <property type="entry name" value="LINK"/>
    <property type="match status" value="1"/>
</dbReference>
<dbReference type="GO" id="GO:0007155">
    <property type="term" value="P:cell adhesion"/>
    <property type="evidence" value="ECO:0007669"/>
    <property type="project" value="InterPro"/>
</dbReference>
<keyword evidence="3 12" id="KW-0732">Signal</keyword>
<keyword evidence="7" id="KW-0675">Receptor</keyword>
<reference evidence="14 15" key="1">
    <citation type="submission" date="2020-10" db="EMBL/GenBank/DDBJ databases">
        <title>Pygocentrus nattereri (red-bellied piranha) genome, fPygNat1, primary haplotype.</title>
        <authorList>
            <person name="Myers G."/>
            <person name="Meyer A."/>
            <person name="Karagic N."/>
            <person name="Pippel M."/>
            <person name="Winkler S."/>
            <person name="Tracey A."/>
            <person name="Wood J."/>
            <person name="Formenti G."/>
            <person name="Howe K."/>
            <person name="Fedrigo O."/>
            <person name="Jarvis E.D."/>
        </authorList>
    </citation>
    <scope>NUCLEOTIDE SEQUENCE [LARGE SCALE GENOMIC DNA]</scope>
</reference>
<sequence>MKLTVGSTLGSLLCLVLCTVSLDHSQIQVYPETGGVSGVFMAMLKNKKYSFNATAAAEVCTSLGVRIATRAEVEMAQSKGLQTCRFGWVKEQIAVVPRIEGNEKCGQKKVGVIPWAVSTSTVFEVYCFSATGQSEATTLTTPRITTPVGSSLQPKATSSLLIQSTLFNKNLLSPSTSLSSSFSTSASSAFVHSTVSTAAIRSPHSASPSIALQPLSTSSTSSSSSSSSSSAATFSSTIPFTHPFTYSSSLNTPTSNQTEQPTHPPPRASFGEVPMACVIIAAMLVFMAAAGAIWYFKIKQAHRLPQWVRLRHKDAVEMWSSSKKKVKNSSPEEITLQLEDDTESP</sequence>
<feature type="chain" id="PRO_5017319668" description="Link domain-containing protein" evidence="12">
    <location>
        <begin position="19"/>
        <end position="345"/>
    </location>
</feature>
<protein>
    <recommendedName>
        <fullName evidence="13">Link domain-containing protein</fullName>
    </recommendedName>
</protein>
<dbReference type="InterPro" id="IPR000538">
    <property type="entry name" value="Link_dom"/>
</dbReference>
<dbReference type="PANTHER" id="PTHR10225:SF2">
    <property type="entry name" value="LYMPHATIC VESSEL ENDOTHELIAL HYALURONIC ACID RECEPTOR 1"/>
    <property type="match status" value="1"/>
</dbReference>
<evidence type="ECO:0000256" key="8">
    <source>
        <dbReference type="ARBA" id="ARBA00023180"/>
    </source>
</evidence>
<dbReference type="SUPFAM" id="SSF56436">
    <property type="entry name" value="C-type lectin-like"/>
    <property type="match status" value="1"/>
</dbReference>
<dbReference type="InterPro" id="IPR016187">
    <property type="entry name" value="CTDL_fold"/>
</dbReference>
<accession>A0A3B4E6B2</accession>
<feature type="signal peptide" evidence="12">
    <location>
        <begin position="1"/>
        <end position="18"/>
    </location>
</feature>
<dbReference type="AlphaFoldDB" id="A0A3B4E6B2"/>
<comment type="caution">
    <text evidence="9">Lacks conserved residue(s) required for the propagation of feature annotation.</text>
</comment>
<evidence type="ECO:0000256" key="3">
    <source>
        <dbReference type="ARBA" id="ARBA00022729"/>
    </source>
</evidence>
<dbReference type="PANTHER" id="PTHR10225">
    <property type="entry name" value="HYALURONAN RECEPTOR"/>
    <property type="match status" value="1"/>
</dbReference>
<evidence type="ECO:0000259" key="13">
    <source>
        <dbReference type="PROSITE" id="PS50963"/>
    </source>
</evidence>
<evidence type="ECO:0000256" key="2">
    <source>
        <dbReference type="ARBA" id="ARBA00022692"/>
    </source>
</evidence>
<dbReference type="GO" id="GO:0005886">
    <property type="term" value="C:plasma membrane"/>
    <property type="evidence" value="ECO:0007669"/>
    <property type="project" value="TreeGrafter"/>
</dbReference>
<name>A0A3B4E6B2_PYGNA</name>
<evidence type="ECO:0000256" key="12">
    <source>
        <dbReference type="SAM" id="SignalP"/>
    </source>
</evidence>
<evidence type="ECO:0000256" key="6">
    <source>
        <dbReference type="ARBA" id="ARBA00023157"/>
    </source>
</evidence>
<evidence type="ECO:0000256" key="9">
    <source>
        <dbReference type="PROSITE-ProRule" id="PRU00323"/>
    </source>
</evidence>
<comment type="subcellular location">
    <subcellularLocation>
        <location evidence="1">Membrane</location>
        <topology evidence="1">Single-pass membrane protein</topology>
    </subcellularLocation>
</comment>
<feature type="transmembrane region" description="Helical" evidence="11">
    <location>
        <begin position="273"/>
        <end position="296"/>
    </location>
</feature>
<feature type="region of interest" description="Disordered" evidence="10">
    <location>
        <begin position="320"/>
        <end position="345"/>
    </location>
</feature>
<reference evidence="14" key="3">
    <citation type="submission" date="2025-09" db="UniProtKB">
        <authorList>
            <consortium name="Ensembl"/>
        </authorList>
    </citation>
    <scope>IDENTIFICATION</scope>
</reference>
<keyword evidence="6 9" id="KW-1015">Disulfide bond</keyword>
<proteinExistence type="predicted"/>
<keyword evidence="8" id="KW-0325">Glycoprotein</keyword>
<dbReference type="GO" id="GO:0004888">
    <property type="term" value="F:transmembrane signaling receptor activity"/>
    <property type="evidence" value="ECO:0007669"/>
    <property type="project" value="TreeGrafter"/>
</dbReference>
<dbReference type="Pfam" id="PF00193">
    <property type="entry name" value="Xlink"/>
    <property type="match status" value="1"/>
</dbReference>
<reference evidence="14" key="2">
    <citation type="submission" date="2025-08" db="UniProtKB">
        <authorList>
            <consortium name="Ensembl"/>
        </authorList>
    </citation>
    <scope>IDENTIFICATION</scope>
</reference>
<dbReference type="Proteomes" id="UP001501920">
    <property type="component" value="Chromosome 7"/>
</dbReference>
<evidence type="ECO:0000256" key="1">
    <source>
        <dbReference type="ARBA" id="ARBA00004167"/>
    </source>
</evidence>
<dbReference type="GO" id="GO:0005540">
    <property type="term" value="F:hyaluronic acid binding"/>
    <property type="evidence" value="ECO:0007669"/>
    <property type="project" value="InterPro"/>
</dbReference>
<dbReference type="OMA" id="NIETEMW"/>
<dbReference type="RefSeq" id="XP_017550965.1">
    <property type="nucleotide sequence ID" value="XM_017695476.2"/>
</dbReference>
<dbReference type="STRING" id="42514.ENSPNAP00000030774"/>
<feature type="region of interest" description="Disordered" evidence="10">
    <location>
        <begin position="249"/>
        <end position="268"/>
    </location>
</feature>
<evidence type="ECO:0000256" key="4">
    <source>
        <dbReference type="ARBA" id="ARBA00022989"/>
    </source>
</evidence>
<dbReference type="InterPro" id="IPR016186">
    <property type="entry name" value="C-type_lectin-like/link_sf"/>
</dbReference>
<dbReference type="GeneTree" id="ENSGT00530000063822"/>
<evidence type="ECO:0000256" key="11">
    <source>
        <dbReference type="SAM" id="Phobius"/>
    </source>
</evidence>
<dbReference type="PROSITE" id="PS50963">
    <property type="entry name" value="LINK_2"/>
    <property type="match status" value="1"/>
</dbReference>
<evidence type="ECO:0000256" key="10">
    <source>
        <dbReference type="SAM" id="MobiDB-lite"/>
    </source>
</evidence>
<evidence type="ECO:0000313" key="15">
    <source>
        <dbReference type="Proteomes" id="UP001501920"/>
    </source>
</evidence>
<dbReference type="PROSITE" id="PS01241">
    <property type="entry name" value="LINK_1"/>
    <property type="match status" value="1"/>
</dbReference>
<dbReference type="CTD" id="564249"/>
<dbReference type="InterPro" id="IPR043210">
    <property type="entry name" value="CD44_antigen-like"/>
</dbReference>
<evidence type="ECO:0000256" key="5">
    <source>
        <dbReference type="ARBA" id="ARBA00023136"/>
    </source>
</evidence>
<feature type="disulfide bond" evidence="9">
    <location>
        <begin position="84"/>
        <end position="105"/>
    </location>
</feature>
<organism evidence="14 15">
    <name type="scientific">Pygocentrus nattereri</name>
    <name type="common">Red-bellied piranha</name>
    <dbReference type="NCBI Taxonomy" id="42514"/>
    <lineage>
        <taxon>Eukaryota</taxon>
        <taxon>Metazoa</taxon>
        <taxon>Chordata</taxon>
        <taxon>Craniata</taxon>
        <taxon>Vertebrata</taxon>
        <taxon>Euteleostomi</taxon>
        <taxon>Actinopterygii</taxon>
        <taxon>Neopterygii</taxon>
        <taxon>Teleostei</taxon>
        <taxon>Ostariophysi</taxon>
        <taxon>Characiformes</taxon>
        <taxon>Characoidei</taxon>
        <taxon>Pygocentrus</taxon>
    </lineage>
</organism>
<keyword evidence="5 11" id="KW-0472">Membrane</keyword>
<dbReference type="Ensembl" id="ENSPNAT00000019117.2">
    <property type="protein sequence ID" value="ENSPNAP00000030774.1"/>
    <property type="gene ID" value="ENSPNAG00000017681.2"/>
</dbReference>
<keyword evidence="4 11" id="KW-1133">Transmembrane helix</keyword>
<dbReference type="OrthoDB" id="9938473at2759"/>
<feature type="domain" description="Link" evidence="13">
    <location>
        <begin position="38"/>
        <end position="129"/>
    </location>
</feature>
<keyword evidence="2 11" id="KW-0812">Transmembrane</keyword>
<evidence type="ECO:0000313" key="14">
    <source>
        <dbReference type="Ensembl" id="ENSPNAP00000030774.1"/>
    </source>
</evidence>
<keyword evidence="15" id="KW-1185">Reference proteome</keyword>